<name>A0ABS9V257_9BACT</name>
<feature type="signal peptide" evidence="1">
    <location>
        <begin position="1"/>
        <end position="23"/>
    </location>
</feature>
<dbReference type="RefSeq" id="WP_241348867.1">
    <property type="nucleotide sequence ID" value="NZ_JAKZGP010000039.1"/>
</dbReference>
<keyword evidence="4" id="KW-1185">Reference proteome</keyword>
<reference evidence="3" key="1">
    <citation type="submission" date="2022-03" db="EMBL/GenBank/DDBJ databases">
        <title>De novo assembled genomes of Belliella spp. (Cyclobacteriaceae) strains.</title>
        <authorList>
            <person name="Szabo A."/>
            <person name="Korponai K."/>
            <person name="Felfoldi T."/>
        </authorList>
    </citation>
    <scope>NUCLEOTIDE SEQUENCE</scope>
    <source>
        <strain evidence="3">DSM 111904</strain>
    </source>
</reference>
<feature type="domain" description="DUF2147" evidence="2">
    <location>
        <begin position="31"/>
        <end position="144"/>
    </location>
</feature>
<gene>
    <name evidence="3" type="ORF">MM239_13940</name>
</gene>
<evidence type="ECO:0000313" key="3">
    <source>
        <dbReference type="EMBL" id="MCH7410504.1"/>
    </source>
</evidence>
<dbReference type="PANTHER" id="PTHR36919">
    <property type="entry name" value="BLR1215 PROTEIN"/>
    <property type="match status" value="1"/>
</dbReference>
<dbReference type="InterPro" id="IPR019223">
    <property type="entry name" value="DUF2147"/>
</dbReference>
<organism evidence="3 4">
    <name type="scientific">Belliella filtrata</name>
    <dbReference type="NCBI Taxonomy" id="2923435"/>
    <lineage>
        <taxon>Bacteria</taxon>
        <taxon>Pseudomonadati</taxon>
        <taxon>Bacteroidota</taxon>
        <taxon>Cytophagia</taxon>
        <taxon>Cytophagales</taxon>
        <taxon>Cyclobacteriaceae</taxon>
        <taxon>Belliella</taxon>
    </lineage>
</organism>
<dbReference type="Gene3D" id="2.40.128.520">
    <property type="match status" value="1"/>
</dbReference>
<keyword evidence="1" id="KW-0732">Signal</keyword>
<feature type="chain" id="PRO_5045487980" evidence="1">
    <location>
        <begin position="24"/>
        <end position="146"/>
    </location>
</feature>
<dbReference type="PANTHER" id="PTHR36919:SF2">
    <property type="entry name" value="BLL6627 PROTEIN"/>
    <property type="match status" value="1"/>
</dbReference>
<dbReference type="EMBL" id="JAKZGP010000039">
    <property type="protein sequence ID" value="MCH7410504.1"/>
    <property type="molecule type" value="Genomic_DNA"/>
</dbReference>
<protein>
    <submittedName>
        <fullName evidence="3">DUF2147 domain-containing protein</fullName>
    </submittedName>
</protein>
<comment type="caution">
    <text evidence="3">The sequence shown here is derived from an EMBL/GenBank/DDBJ whole genome shotgun (WGS) entry which is preliminary data.</text>
</comment>
<evidence type="ECO:0000313" key="4">
    <source>
        <dbReference type="Proteomes" id="UP001165489"/>
    </source>
</evidence>
<dbReference type="Pfam" id="PF09917">
    <property type="entry name" value="DUF2147"/>
    <property type="match status" value="1"/>
</dbReference>
<evidence type="ECO:0000256" key="1">
    <source>
        <dbReference type="SAM" id="SignalP"/>
    </source>
</evidence>
<proteinExistence type="predicted"/>
<evidence type="ECO:0000259" key="2">
    <source>
        <dbReference type="Pfam" id="PF09917"/>
    </source>
</evidence>
<sequence length="146" mass="16611">MKKLIFTPFIVLFCMIASTDVFAQRADDIVGEWYTTEKDAKIEIYKSSGKYNGKIVWLKEPKENGKLKVDENNADKSKRAQPIQGLELLSDFEWNGKVWENGTIYDPSSGKTYSCTIKKKDDETIDVRGYIGISLAGKSVEWTKVK</sequence>
<dbReference type="Proteomes" id="UP001165489">
    <property type="component" value="Unassembled WGS sequence"/>
</dbReference>
<accession>A0ABS9V257</accession>